<dbReference type="PANTHER" id="PTHR12634">
    <property type="entry name" value="SIT4 YEAST -ASSOCIATING PROTEIN-RELATED"/>
    <property type="match status" value="1"/>
</dbReference>
<reference evidence="5" key="1">
    <citation type="journal article" date="2017" name="Nat. Ecol. Evol.">
        <title>Genome expansion and lineage-specific genetic innovations in the forest pathogenic fungi Armillaria.</title>
        <authorList>
            <person name="Sipos G."/>
            <person name="Prasanna A.N."/>
            <person name="Walter M.C."/>
            <person name="O'Connor E."/>
            <person name="Balint B."/>
            <person name="Krizsan K."/>
            <person name="Kiss B."/>
            <person name="Hess J."/>
            <person name="Varga T."/>
            <person name="Slot J."/>
            <person name="Riley R."/>
            <person name="Boka B."/>
            <person name="Rigling D."/>
            <person name="Barry K."/>
            <person name="Lee J."/>
            <person name="Mihaltcheva S."/>
            <person name="LaButti K."/>
            <person name="Lipzen A."/>
            <person name="Waldron R."/>
            <person name="Moloney N.M."/>
            <person name="Sperisen C."/>
            <person name="Kredics L."/>
            <person name="Vagvoelgyi C."/>
            <person name="Patrignani A."/>
            <person name="Fitzpatrick D."/>
            <person name="Nagy I."/>
            <person name="Doyle S."/>
            <person name="Anderson J.B."/>
            <person name="Grigoriev I.V."/>
            <person name="Gueldener U."/>
            <person name="Muensterkoetter M."/>
            <person name="Nagy L.G."/>
        </authorList>
    </citation>
    <scope>NUCLEOTIDE SEQUENCE [LARGE SCALE GENOMIC DNA]</scope>
    <source>
        <strain evidence="5">Ar21-2</strain>
    </source>
</reference>
<organism evidence="4 5">
    <name type="scientific">Armillaria gallica</name>
    <name type="common">Bulbous honey fungus</name>
    <name type="synonym">Armillaria bulbosa</name>
    <dbReference type="NCBI Taxonomy" id="47427"/>
    <lineage>
        <taxon>Eukaryota</taxon>
        <taxon>Fungi</taxon>
        <taxon>Dikarya</taxon>
        <taxon>Basidiomycota</taxon>
        <taxon>Agaricomycotina</taxon>
        <taxon>Agaricomycetes</taxon>
        <taxon>Agaricomycetidae</taxon>
        <taxon>Agaricales</taxon>
        <taxon>Marasmiineae</taxon>
        <taxon>Physalacriaceae</taxon>
        <taxon>Armillaria</taxon>
    </lineage>
</organism>
<dbReference type="STRING" id="47427.A0A2H3DDI7"/>
<sequence>MCSMTPLEQPCHTFPRRVDNLTLSRLSSLSFTFMFWRFGFSAASGIDSLLDKEDVSLEAILDEDELLQECKSQNTRLIDYFQRVDVLQRLLGYVTGQIECEERGQFKYPYVATEVLCSEIWSIVETCINEQTQLLAPFWDSLLDRSPEDMKTQMVMASHFAKINAIFLSKKPAEMLAFIQSQPDVVERILHHIENPSFVDLLVRIIQLDEYQGGAGVLEWLSSQNLMSQLIERLAPEHPAELHVVVAELIKGIISLATPSPGSNVSEGLQNGTSSNLFARELARHDSVSKLVGYALQDFGPGHNVASEDDQDDKTQPPLPTFESATSSVIQSIGVVIELIRKNNSDYFEPYLFHTLRNRLMQIQHQYSSQPENVTREALEHAMDEMVDRMGVVHLGPVLEIMNDNLHTFLDYLKSPRSSTGPVGTTVGMVVPLTFERFRICEMIAELLHCSNMSLLNRPPEQNKIYDAQGRLTGGLAGLEDLAKLVDLPDGPNNDSMDDIVDSMVPSLDLPVTHSSHSPSSLDSDEDMSDDDAMEEMIMHDEPPATTPPGLSPSEPPPMLELNAASSPFGSNTQGAALSRIGSRGSDSDASSTIGRRSQSSRRNSKRFAIQEPPLNKPIFVGEKIKARLLELRVLPILLDLFFEYPWNNFLHSAVYDIIHQILTGNLDSGYNRELAISLFRDARLMYRIVEGQKHNDTESAKPKGVRLGYMGHLQLISEDVLIALEVFPPEVRLLIIQYAPDPDWDEYVTGRYLETKRRDNILLGGGKPVIGPGMGRQAGRWKVDEEDPTGFVGSSSTSTEANGVNHGQETRGEFKRAVGARPTRESSADFGPMDDDEDEDDTAPRFARYLADEMNADNFGSDDEDEEGGWLSRSTFTLGNPPAAARHQQSERRPLSVNGFDDAFDPGHRSNPVTSEDPFSSGDDDTFGPFSDSAAVSNSDAFFSSLSDEMEDSTFDNFGDFGDFQSASPSQDGELTPTTGSWSFASDSSASDDSPKPRGTSLREGPERSP</sequence>
<feature type="compositionally biased region" description="Low complexity" evidence="3">
    <location>
        <begin position="982"/>
        <end position="993"/>
    </location>
</feature>
<dbReference type="AlphaFoldDB" id="A0A2H3DDI7"/>
<proteinExistence type="inferred from homology"/>
<name>A0A2H3DDI7_ARMGA</name>
<dbReference type="InterPro" id="IPR007587">
    <property type="entry name" value="SAPS"/>
</dbReference>
<feature type="region of interest" description="Disordered" evidence="3">
    <location>
        <begin position="855"/>
        <end position="935"/>
    </location>
</feature>
<evidence type="ECO:0000313" key="4">
    <source>
        <dbReference type="EMBL" id="PBK93281.1"/>
    </source>
</evidence>
<feature type="region of interest" description="Disordered" evidence="3">
    <location>
        <begin position="955"/>
        <end position="1011"/>
    </location>
</feature>
<keyword evidence="5" id="KW-1185">Reference proteome</keyword>
<dbReference type="EMBL" id="KZ293657">
    <property type="protein sequence ID" value="PBK93281.1"/>
    <property type="molecule type" value="Genomic_DNA"/>
</dbReference>
<feature type="compositionally biased region" description="Polar residues" evidence="3">
    <location>
        <begin position="793"/>
        <end position="808"/>
    </location>
</feature>
<accession>A0A2H3DDI7</accession>
<feature type="compositionally biased region" description="Acidic residues" evidence="3">
    <location>
        <begin position="523"/>
        <end position="535"/>
    </location>
</feature>
<dbReference type="GO" id="GO:0019888">
    <property type="term" value="F:protein phosphatase regulator activity"/>
    <property type="evidence" value="ECO:0007669"/>
    <property type="project" value="TreeGrafter"/>
</dbReference>
<dbReference type="GO" id="GO:0005829">
    <property type="term" value="C:cytosol"/>
    <property type="evidence" value="ECO:0007669"/>
    <property type="project" value="TreeGrafter"/>
</dbReference>
<feature type="compositionally biased region" description="Polar residues" evidence="3">
    <location>
        <begin position="564"/>
        <end position="576"/>
    </location>
</feature>
<feature type="compositionally biased region" description="Pro residues" evidence="3">
    <location>
        <begin position="545"/>
        <end position="559"/>
    </location>
</feature>
<dbReference type="FunCoup" id="A0A2H3DDI7">
    <property type="interactions" value="552"/>
</dbReference>
<protein>
    <submittedName>
        <fullName evidence="4">SAPS-domain-containing protein</fullName>
    </submittedName>
</protein>
<feature type="compositionally biased region" description="Acidic residues" evidence="3">
    <location>
        <begin position="833"/>
        <end position="842"/>
    </location>
</feature>
<evidence type="ECO:0000256" key="2">
    <source>
        <dbReference type="ARBA" id="ARBA00023306"/>
    </source>
</evidence>
<gene>
    <name evidence="4" type="ORF">ARMGADRAFT_992998</name>
</gene>
<dbReference type="GO" id="GO:0019903">
    <property type="term" value="F:protein phosphatase binding"/>
    <property type="evidence" value="ECO:0007669"/>
    <property type="project" value="InterPro"/>
</dbReference>
<dbReference type="PANTHER" id="PTHR12634:SF8">
    <property type="entry name" value="FIERY MOUNTAIN, ISOFORM D"/>
    <property type="match status" value="1"/>
</dbReference>
<feature type="compositionally biased region" description="Basic and acidic residues" evidence="3">
    <location>
        <begin position="809"/>
        <end position="828"/>
    </location>
</feature>
<dbReference type="Pfam" id="PF04499">
    <property type="entry name" value="SAPS"/>
    <property type="match status" value="1"/>
</dbReference>
<feature type="region of interest" description="Disordered" evidence="3">
    <location>
        <begin position="508"/>
        <end position="609"/>
    </location>
</feature>
<keyword evidence="2" id="KW-0131">Cell cycle</keyword>
<dbReference type="InParanoid" id="A0A2H3DDI7"/>
<dbReference type="Proteomes" id="UP000217790">
    <property type="component" value="Unassembled WGS sequence"/>
</dbReference>
<dbReference type="OMA" id="HAYIACE"/>
<evidence type="ECO:0000256" key="1">
    <source>
        <dbReference type="ARBA" id="ARBA00006180"/>
    </source>
</evidence>
<feature type="region of interest" description="Disordered" evidence="3">
    <location>
        <begin position="786"/>
        <end position="842"/>
    </location>
</feature>
<dbReference type="OrthoDB" id="10259133at2759"/>
<evidence type="ECO:0000256" key="3">
    <source>
        <dbReference type="SAM" id="MobiDB-lite"/>
    </source>
</evidence>
<dbReference type="GO" id="GO:0005634">
    <property type="term" value="C:nucleus"/>
    <property type="evidence" value="ECO:0007669"/>
    <property type="project" value="TreeGrafter"/>
</dbReference>
<comment type="similarity">
    <text evidence="1">Belongs to the SAPS family.</text>
</comment>
<feature type="compositionally biased region" description="Polar residues" evidence="3">
    <location>
        <begin position="966"/>
        <end position="981"/>
    </location>
</feature>
<feature type="region of interest" description="Disordered" evidence="3">
    <location>
        <begin position="302"/>
        <end position="322"/>
    </location>
</feature>
<evidence type="ECO:0000313" key="5">
    <source>
        <dbReference type="Proteomes" id="UP000217790"/>
    </source>
</evidence>